<dbReference type="PANTHER" id="PTHR47618:SF1">
    <property type="entry name" value="BIFUNCTIONAL OLIGORIBONUCLEASE AND PAP PHOSPHATASE NRNA"/>
    <property type="match status" value="1"/>
</dbReference>
<dbReference type="InterPro" id="IPR001667">
    <property type="entry name" value="DDH_dom"/>
</dbReference>
<dbReference type="Gene3D" id="3.10.310.30">
    <property type="match status" value="1"/>
</dbReference>
<dbReference type="Gene3D" id="3.90.1640.10">
    <property type="entry name" value="inorganic pyrophosphatase (n-terminal core)"/>
    <property type="match status" value="1"/>
</dbReference>
<dbReference type="Pfam" id="PF02272">
    <property type="entry name" value="DHHA1"/>
    <property type="match status" value="1"/>
</dbReference>
<dbReference type="Proteomes" id="UP000034407">
    <property type="component" value="Unassembled WGS sequence"/>
</dbReference>
<evidence type="ECO:0000259" key="2">
    <source>
        <dbReference type="Pfam" id="PF02272"/>
    </source>
</evidence>
<gene>
    <name evidence="3" type="ORF">VN21_02465</name>
</gene>
<dbReference type="SUPFAM" id="SSF64182">
    <property type="entry name" value="DHH phosphoesterases"/>
    <property type="match status" value="1"/>
</dbReference>
<reference evidence="3 4" key="1">
    <citation type="submission" date="2015-04" db="EMBL/GenBank/DDBJ databases">
        <title>Microcin producing Clostridium sp. JC272T.</title>
        <authorList>
            <person name="Jyothsna T."/>
            <person name="Sasikala C."/>
            <person name="Ramana C."/>
        </authorList>
    </citation>
    <scope>NUCLEOTIDE SEQUENCE [LARGE SCALE GENOMIC DNA]</scope>
    <source>
        <strain evidence="3 4">JC272</strain>
    </source>
</reference>
<name>A0A0M3DJ31_9FIRM</name>
<evidence type="ECO:0000313" key="3">
    <source>
        <dbReference type="EMBL" id="KKY02585.1"/>
    </source>
</evidence>
<dbReference type="AlphaFoldDB" id="A0A0M3DJ31"/>
<dbReference type="EMBL" id="LBBT01000045">
    <property type="protein sequence ID" value="KKY02585.1"/>
    <property type="molecule type" value="Genomic_DNA"/>
</dbReference>
<dbReference type="PATRIC" id="fig|1629550.3.peg.3195"/>
<evidence type="ECO:0000259" key="1">
    <source>
        <dbReference type="Pfam" id="PF01368"/>
    </source>
</evidence>
<organism evidence="3 4">
    <name type="scientific">Paraclostridium benzoelyticum</name>
    <dbReference type="NCBI Taxonomy" id="1629550"/>
    <lineage>
        <taxon>Bacteria</taxon>
        <taxon>Bacillati</taxon>
        <taxon>Bacillota</taxon>
        <taxon>Clostridia</taxon>
        <taxon>Peptostreptococcales</taxon>
        <taxon>Peptostreptococcaceae</taxon>
        <taxon>Paraclostridium</taxon>
    </lineage>
</organism>
<dbReference type="InterPro" id="IPR003156">
    <property type="entry name" value="DHHA1_dom"/>
</dbReference>
<proteinExistence type="predicted"/>
<dbReference type="InterPro" id="IPR051319">
    <property type="entry name" value="Oligoribo/pAp-PDE_c-di-AMP_PDE"/>
</dbReference>
<dbReference type="PANTHER" id="PTHR47618">
    <property type="entry name" value="BIFUNCTIONAL OLIGORIBONUCLEASE AND PAP PHOSPHATASE NRNA"/>
    <property type="match status" value="1"/>
</dbReference>
<dbReference type="Pfam" id="PF01368">
    <property type="entry name" value="DHH"/>
    <property type="match status" value="1"/>
</dbReference>
<evidence type="ECO:0000313" key="4">
    <source>
        <dbReference type="Proteomes" id="UP000034407"/>
    </source>
</evidence>
<dbReference type="GO" id="GO:0003676">
    <property type="term" value="F:nucleic acid binding"/>
    <property type="evidence" value="ECO:0007669"/>
    <property type="project" value="InterPro"/>
</dbReference>
<accession>A0A0M3DJ31</accession>
<feature type="domain" description="DHHA1" evidence="2">
    <location>
        <begin position="240"/>
        <end position="321"/>
    </location>
</feature>
<dbReference type="RefSeq" id="WP_046821887.1">
    <property type="nucleotide sequence ID" value="NZ_LBBT01000045.1"/>
</dbReference>
<comment type="caution">
    <text evidence="3">The sequence shown here is derived from an EMBL/GenBank/DDBJ whole genome shotgun (WGS) entry which is preliminary data.</text>
</comment>
<keyword evidence="4" id="KW-1185">Reference proteome</keyword>
<protein>
    <submittedName>
        <fullName evidence="3">RNA-binding protein</fullName>
    </submittedName>
</protein>
<sequence>MKKNVKNIINAIQEGNNFIVTSHYSPDGDNIGSTLSMYYVLKKLGKNVLYVLDDSIPVNLRFLVGNVNILKSEETDVNLSDYTLISLDCGDINRICVSDKIKTSVNKLICIDHHASNDNFGDLNYINPNESSTCELVYNLLKEYSDTINDQLIDENIATYLYTGLLTDTGNFSYSNTNPSSYLMAYDLVTIGAKKDLIIQKIFQSNPYNYYKLLGEALDTLDIVDGKIASMMLTTDMLNRNDISFNDADGVTSYTRDIDGVEVGLLFKEKAENEIKVSFRSKNYVNVSLIAQKFGGGGHVRASGCTIKDNIENAKKMVIDEVLKHI</sequence>
<dbReference type="OrthoDB" id="9803668at2"/>
<dbReference type="InterPro" id="IPR038763">
    <property type="entry name" value="DHH_sf"/>
</dbReference>
<feature type="domain" description="DDH" evidence="1">
    <location>
        <begin position="18"/>
        <end position="164"/>
    </location>
</feature>